<dbReference type="AlphaFoldDB" id="A0A166IST0"/>
<keyword evidence="4" id="KW-1185">Reference proteome</keyword>
<feature type="compositionally biased region" description="Polar residues" evidence="1">
    <location>
        <begin position="330"/>
        <end position="345"/>
    </location>
</feature>
<proteinExistence type="predicted"/>
<evidence type="ECO:0000313" key="3">
    <source>
        <dbReference type="EMBL" id="KZP20133.1"/>
    </source>
</evidence>
<feature type="region of interest" description="Disordered" evidence="1">
    <location>
        <begin position="657"/>
        <end position="693"/>
    </location>
</feature>
<feature type="compositionally biased region" description="Polar residues" evidence="1">
    <location>
        <begin position="593"/>
        <end position="604"/>
    </location>
</feature>
<feature type="transmembrane region" description="Helical" evidence="2">
    <location>
        <begin position="98"/>
        <end position="120"/>
    </location>
</feature>
<feature type="compositionally biased region" description="Low complexity" evidence="1">
    <location>
        <begin position="1016"/>
        <end position="1037"/>
    </location>
</feature>
<dbReference type="OrthoDB" id="2529242at2759"/>
<protein>
    <submittedName>
        <fullName evidence="3">Uncharacterized protein</fullName>
    </submittedName>
</protein>
<feature type="transmembrane region" description="Helical" evidence="2">
    <location>
        <begin position="427"/>
        <end position="447"/>
    </location>
</feature>
<feature type="region of interest" description="Disordered" evidence="1">
    <location>
        <begin position="312"/>
        <end position="345"/>
    </location>
</feature>
<feature type="compositionally biased region" description="Pro residues" evidence="1">
    <location>
        <begin position="680"/>
        <end position="693"/>
    </location>
</feature>
<feature type="transmembrane region" description="Helical" evidence="2">
    <location>
        <begin position="6"/>
        <end position="27"/>
    </location>
</feature>
<feature type="compositionally biased region" description="Polar residues" evidence="1">
    <location>
        <begin position="978"/>
        <end position="996"/>
    </location>
</feature>
<evidence type="ECO:0000313" key="4">
    <source>
        <dbReference type="Proteomes" id="UP000076532"/>
    </source>
</evidence>
<keyword evidence="2" id="KW-0472">Membrane</keyword>
<feature type="region of interest" description="Disordered" evidence="1">
    <location>
        <begin position="284"/>
        <end position="303"/>
    </location>
</feature>
<name>A0A166IST0_9AGAM</name>
<evidence type="ECO:0000256" key="1">
    <source>
        <dbReference type="SAM" id="MobiDB-lite"/>
    </source>
</evidence>
<feature type="compositionally biased region" description="Low complexity" evidence="1">
    <location>
        <begin position="667"/>
        <end position="679"/>
    </location>
</feature>
<gene>
    <name evidence="3" type="ORF">FIBSPDRAFT_1045012</name>
</gene>
<organism evidence="3 4">
    <name type="scientific">Athelia psychrophila</name>
    <dbReference type="NCBI Taxonomy" id="1759441"/>
    <lineage>
        <taxon>Eukaryota</taxon>
        <taxon>Fungi</taxon>
        <taxon>Dikarya</taxon>
        <taxon>Basidiomycota</taxon>
        <taxon>Agaricomycotina</taxon>
        <taxon>Agaricomycetes</taxon>
        <taxon>Agaricomycetidae</taxon>
        <taxon>Atheliales</taxon>
        <taxon>Atheliaceae</taxon>
        <taxon>Athelia</taxon>
    </lineage>
</organism>
<feature type="region of interest" description="Disordered" evidence="1">
    <location>
        <begin position="583"/>
        <end position="604"/>
    </location>
</feature>
<feature type="transmembrane region" description="Helical" evidence="2">
    <location>
        <begin position="163"/>
        <end position="187"/>
    </location>
</feature>
<feature type="transmembrane region" description="Helical" evidence="2">
    <location>
        <begin position="60"/>
        <end position="78"/>
    </location>
</feature>
<reference evidence="3 4" key="1">
    <citation type="journal article" date="2016" name="Mol. Biol. Evol.">
        <title>Comparative Genomics of Early-Diverging Mushroom-Forming Fungi Provides Insights into the Origins of Lignocellulose Decay Capabilities.</title>
        <authorList>
            <person name="Nagy L.G."/>
            <person name="Riley R."/>
            <person name="Tritt A."/>
            <person name="Adam C."/>
            <person name="Daum C."/>
            <person name="Floudas D."/>
            <person name="Sun H."/>
            <person name="Yadav J.S."/>
            <person name="Pangilinan J."/>
            <person name="Larsson K.H."/>
            <person name="Matsuura K."/>
            <person name="Barry K."/>
            <person name="Labutti K."/>
            <person name="Kuo R."/>
            <person name="Ohm R.A."/>
            <person name="Bhattacharya S.S."/>
            <person name="Shirouzu T."/>
            <person name="Yoshinaga Y."/>
            <person name="Martin F.M."/>
            <person name="Grigoriev I.V."/>
            <person name="Hibbett D.S."/>
        </authorList>
    </citation>
    <scope>NUCLEOTIDE SEQUENCE [LARGE SCALE GENOMIC DNA]</scope>
    <source>
        <strain evidence="3 4">CBS 109695</strain>
    </source>
</reference>
<dbReference type="Proteomes" id="UP000076532">
    <property type="component" value="Unassembled WGS sequence"/>
</dbReference>
<evidence type="ECO:0000256" key="2">
    <source>
        <dbReference type="SAM" id="Phobius"/>
    </source>
</evidence>
<keyword evidence="2" id="KW-1133">Transmembrane helix</keyword>
<feature type="transmembrane region" description="Helical" evidence="2">
    <location>
        <begin position="132"/>
        <end position="157"/>
    </location>
</feature>
<accession>A0A166IST0</accession>
<dbReference type="EMBL" id="KV417557">
    <property type="protein sequence ID" value="KZP20133.1"/>
    <property type="molecule type" value="Genomic_DNA"/>
</dbReference>
<feature type="region of interest" description="Disordered" evidence="1">
    <location>
        <begin position="934"/>
        <end position="1055"/>
    </location>
</feature>
<keyword evidence="2" id="KW-0812">Transmembrane</keyword>
<sequence>MIPLIPTLVLAFISFIASVYVILRIVIPILPPSPLSRRVPPSEFGLPNFRTLSTADKSHLWLAGCDILALSMFLWQAITEEMGGPTGFTASHDAGSAVRLWLAMTARQTCLMVVACVTLLHVRMGRSVTLGALHWVIWAPTLLLVATSTAVAGVLAGTDVSTFFIGLVGYSTGVAIFTTAAFAWLVVTLVTIKRNLAALNGPADNWPPVREVEAKPRPSFATEDIDAMREGSSWITSNASVSSHHDSVDNWSFSTHANHVSRPGSARLHPGAASHPSIPGKSAFWFNGKNSTPSTPFTPPMPSPYRTSVSTTILGNDPDPFRRDTPSPHPSSANSVSGGSWLTSPSASQATISQWSYPTAANHEQSCHDLHADLLPSHSRPSTPAMANAHVLGGYGAGYAPGSVEAEQGLASLSMEGNAIDVSPYRALGWVFMVWLPLGLSLPYFFMVNSPATSLPLSVMLSVSVMISSPLLALSLIFGSPMPIPAGLFEIRSGPSSSVTVATTRKSSDTYVRDYKRSGSVTVVEGRRSGDVWLTNGDAKEGKNKFGRVVGMLQPAPKLSVLPSEVYDMGEMTPPLPMQMEDEFSSRMEPSHQSHNSAELGQMRSSYSSVGDESMAYASRIMVAQKHYSTLAQTVMVAASPDKDTTVIGSATGAAFNQRSKGHMRNRSSMSRSPRSQAMPSPPPSFPLPPTPPTLKNSRLARMGHKKAFSSGNLSLSAINDVNEIDAMTAGLLPGLVPGLKVGEDMRIREDVSPAGTLSKASKNRVSPEFGGMASIDFSPPEESTPVTKRDARARQISHKKNHYSLPSLGLGKDGAIIGTWKVELNRALESKVGKYATISAGDLGRRTTVWGGEAIRKMTISTTTLVQETDAHAKGHASLARSKSTRNLGLRADVPVGIDSFRDSTVSFMSAKILPPSAASTITLFEFEAGLSGTPLAESTPPDQLKKNQFGSKKPAPRNPLPTPRATRRSSIVYIISSENDSATSDTNPTNTPRSAFTRAVRQLVPKKSILQRKPSTSESQSVSPPSGGLRPLSLLQDRDTNRQVTSPGAGTRPLLLGKKKLQLKTIPDDDENVDPSSRKNKNVKQLQLARSETSRHRGALRANEVLPNVVVRPPSTAESEFVYGYAC</sequence>